<organism evidence="2 3">
    <name type="scientific">Allacma fusca</name>
    <dbReference type="NCBI Taxonomy" id="39272"/>
    <lineage>
        <taxon>Eukaryota</taxon>
        <taxon>Metazoa</taxon>
        <taxon>Ecdysozoa</taxon>
        <taxon>Arthropoda</taxon>
        <taxon>Hexapoda</taxon>
        <taxon>Collembola</taxon>
        <taxon>Symphypleona</taxon>
        <taxon>Sminthuridae</taxon>
        <taxon>Allacma</taxon>
    </lineage>
</organism>
<evidence type="ECO:0000256" key="1">
    <source>
        <dbReference type="SAM" id="MobiDB-lite"/>
    </source>
</evidence>
<evidence type="ECO:0000313" key="3">
    <source>
        <dbReference type="Proteomes" id="UP000708208"/>
    </source>
</evidence>
<feature type="region of interest" description="Disordered" evidence="1">
    <location>
        <begin position="20"/>
        <end position="45"/>
    </location>
</feature>
<keyword evidence="3" id="KW-1185">Reference proteome</keyword>
<evidence type="ECO:0000313" key="2">
    <source>
        <dbReference type="EMBL" id="CAG7824525.1"/>
    </source>
</evidence>
<sequence>MKGYPYQTGSGVGVTNFQRMASQQQGVRRSPLPETFGQDSADADQDYLSGSIRNMKLLRTPLNDEPS</sequence>
<name>A0A8J2LLN2_9HEXA</name>
<reference evidence="2" key="1">
    <citation type="submission" date="2021-06" db="EMBL/GenBank/DDBJ databases">
        <authorList>
            <person name="Hodson N. C."/>
            <person name="Mongue J. A."/>
            <person name="Jaron S. K."/>
        </authorList>
    </citation>
    <scope>NUCLEOTIDE SEQUENCE</scope>
</reference>
<feature type="non-terminal residue" evidence="2">
    <location>
        <position position="67"/>
    </location>
</feature>
<dbReference type="Proteomes" id="UP000708208">
    <property type="component" value="Unassembled WGS sequence"/>
</dbReference>
<gene>
    <name evidence="2" type="ORF">AFUS01_LOCUS34676</name>
</gene>
<dbReference type="EMBL" id="CAJVCH010533170">
    <property type="protein sequence ID" value="CAG7824525.1"/>
    <property type="molecule type" value="Genomic_DNA"/>
</dbReference>
<protein>
    <submittedName>
        <fullName evidence="2">Uncharacterized protein</fullName>
    </submittedName>
</protein>
<dbReference type="AlphaFoldDB" id="A0A8J2LLN2"/>
<comment type="caution">
    <text evidence="2">The sequence shown here is derived from an EMBL/GenBank/DDBJ whole genome shotgun (WGS) entry which is preliminary data.</text>
</comment>
<accession>A0A8J2LLN2</accession>
<proteinExistence type="predicted"/>